<feature type="transmembrane region" description="Helical" evidence="13">
    <location>
        <begin position="186"/>
        <end position="207"/>
    </location>
</feature>
<evidence type="ECO:0000256" key="6">
    <source>
        <dbReference type="ARBA" id="ARBA00022692"/>
    </source>
</evidence>
<dbReference type="AlphaFoldDB" id="A0A7W5B764"/>
<dbReference type="SUPFAM" id="SSF160544">
    <property type="entry name" value="EscU C-terminal domain-like"/>
    <property type="match status" value="1"/>
</dbReference>
<reference evidence="15 16" key="1">
    <citation type="submission" date="2020-08" db="EMBL/GenBank/DDBJ databases">
        <title>Genomic Encyclopedia of Type Strains, Phase III (KMG-III): the genomes of soil and plant-associated and newly described type strains.</title>
        <authorList>
            <person name="Whitman W."/>
        </authorList>
    </citation>
    <scope>NUCLEOTIDE SEQUENCE [LARGE SCALE GENOMIC DNA]</scope>
    <source>
        <strain evidence="15 16">CECT 8897</strain>
    </source>
</reference>
<proteinExistence type="inferred from homology"/>
<dbReference type="GO" id="GO:0009306">
    <property type="term" value="P:protein secretion"/>
    <property type="evidence" value="ECO:0007669"/>
    <property type="project" value="InterPro"/>
</dbReference>
<organism evidence="15 16">
    <name type="scientific">Pseudoduganella violacea</name>
    <dbReference type="NCBI Taxonomy" id="1715466"/>
    <lineage>
        <taxon>Bacteria</taxon>
        <taxon>Pseudomonadati</taxon>
        <taxon>Pseudomonadota</taxon>
        <taxon>Betaproteobacteria</taxon>
        <taxon>Burkholderiales</taxon>
        <taxon>Oxalobacteraceae</taxon>
        <taxon>Telluria group</taxon>
        <taxon>Pseudoduganella</taxon>
    </lineage>
</organism>
<dbReference type="GO" id="GO:0005886">
    <property type="term" value="C:plasma membrane"/>
    <property type="evidence" value="ECO:0007669"/>
    <property type="project" value="UniProtKB-SubCell"/>
</dbReference>
<evidence type="ECO:0000256" key="7">
    <source>
        <dbReference type="ARBA" id="ARBA00022795"/>
    </source>
</evidence>
<keyword evidence="11 13" id="KW-1006">Bacterial flagellum protein export</keyword>
<feature type="transmembrane region" description="Helical" evidence="13">
    <location>
        <begin position="33"/>
        <end position="54"/>
    </location>
</feature>
<dbReference type="Gene3D" id="6.10.250.2080">
    <property type="match status" value="1"/>
</dbReference>
<dbReference type="InterPro" id="IPR006136">
    <property type="entry name" value="FlhB"/>
</dbReference>
<keyword evidence="15" id="KW-0966">Cell projection</keyword>
<gene>
    <name evidence="13" type="primary">flhB</name>
    <name evidence="15" type="ORF">FHS03_000803</name>
</gene>
<dbReference type="RefSeq" id="WP_183439729.1">
    <property type="nucleotide sequence ID" value="NZ_JACHXD010000002.1"/>
</dbReference>
<feature type="compositionally biased region" description="Polar residues" evidence="14">
    <location>
        <begin position="378"/>
        <end position="394"/>
    </location>
</feature>
<feature type="region of interest" description="Disordered" evidence="14">
    <location>
        <begin position="1"/>
        <end position="29"/>
    </location>
</feature>
<feature type="transmembrane region" description="Helical" evidence="13">
    <location>
        <begin position="89"/>
        <end position="116"/>
    </location>
</feature>
<feature type="compositionally biased region" description="Basic and acidic residues" evidence="14">
    <location>
        <begin position="359"/>
        <end position="368"/>
    </location>
</feature>
<dbReference type="PRINTS" id="PR00950">
    <property type="entry name" value="TYPE3IMSPROT"/>
</dbReference>
<evidence type="ECO:0000313" key="15">
    <source>
        <dbReference type="EMBL" id="MBB3117777.1"/>
    </source>
</evidence>
<dbReference type="InterPro" id="IPR029025">
    <property type="entry name" value="T3SS_substrate_exporter_C"/>
</dbReference>
<keyword evidence="10 13" id="KW-0472">Membrane</keyword>
<evidence type="ECO:0000256" key="11">
    <source>
        <dbReference type="ARBA" id="ARBA00023225"/>
    </source>
</evidence>
<keyword evidence="4 13" id="KW-0813">Transport</keyword>
<feature type="compositionally biased region" description="Basic and acidic residues" evidence="14">
    <location>
        <begin position="7"/>
        <end position="29"/>
    </location>
</feature>
<evidence type="ECO:0000256" key="5">
    <source>
        <dbReference type="ARBA" id="ARBA00022475"/>
    </source>
</evidence>
<evidence type="ECO:0000256" key="3">
    <source>
        <dbReference type="ARBA" id="ARBA00021622"/>
    </source>
</evidence>
<keyword evidence="9 13" id="KW-1133">Transmembrane helix</keyword>
<keyword evidence="8 13" id="KW-0653">Protein transport</keyword>
<dbReference type="GO" id="GO:0044780">
    <property type="term" value="P:bacterial-type flagellum assembly"/>
    <property type="evidence" value="ECO:0007669"/>
    <property type="project" value="InterPro"/>
</dbReference>
<dbReference type="Proteomes" id="UP000541535">
    <property type="component" value="Unassembled WGS sequence"/>
</dbReference>
<comment type="similarity">
    <text evidence="2 13">Belongs to the type III secretion exporter family.</text>
</comment>
<feature type="region of interest" description="Disordered" evidence="14">
    <location>
        <begin position="358"/>
        <end position="394"/>
    </location>
</feature>
<evidence type="ECO:0000256" key="4">
    <source>
        <dbReference type="ARBA" id="ARBA00022448"/>
    </source>
</evidence>
<keyword evidence="7 13" id="KW-1005">Bacterial flagellum biogenesis</keyword>
<protein>
    <recommendedName>
        <fullName evidence="3 13">Flagellar biosynthetic protein FlhB</fullName>
    </recommendedName>
</protein>
<feature type="transmembrane region" description="Helical" evidence="13">
    <location>
        <begin position="146"/>
        <end position="165"/>
    </location>
</feature>
<evidence type="ECO:0000256" key="1">
    <source>
        <dbReference type="ARBA" id="ARBA00004651"/>
    </source>
</evidence>
<evidence type="ECO:0000256" key="2">
    <source>
        <dbReference type="ARBA" id="ARBA00010690"/>
    </source>
</evidence>
<dbReference type="NCBIfam" id="TIGR00328">
    <property type="entry name" value="flhB"/>
    <property type="match status" value="1"/>
</dbReference>
<dbReference type="EMBL" id="JACHXD010000002">
    <property type="protein sequence ID" value="MBB3117777.1"/>
    <property type="molecule type" value="Genomic_DNA"/>
</dbReference>
<comment type="function">
    <text evidence="12 13">Required for formation of the rod structure in the basal body of the flagellar apparatus. Together with FliI and FliH, may constitute the export apparatus of flagellin.</text>
</comment>
<keyword evidence="15" id="KW-0282">Flagellum</keyword>
<evidence type="ECO:0000256" key="13">
    <source>
        <dbReference type="RuleBase" id="RU364091"/>
    </source>
</evidence>
<sequence length="394" mass="42590">MAEDSEAEKTEPASQRRLEQAREEGDVPRSREVATFTVLMAAGAGLWMTGSGLVRQLSAALVSGLSLTREQVFNPDVLLTRILVDVVQVIVACLPLAVAVMIVALASPLLVGGWLFSGKAITPNFMKLNPINGLSNLVSKNALVELVKAILKTLIVAAVAWLVVLKQKEAVFGLVNEPLKLGSAHLLDMLAMSFLFIVGALGFIAAIDAPYQMWHYANKLKMTRQELIQESKESDGNPQIKGKIRQLQREMAKRRMMAEVPTADVVVTNPTHFAVALKYVDGAGSAPKVVAKGTDAVAAKIRELAKEHKVAILEAPALARALHKHTEIGDEISPRLYAAVAEVLAYVFQLRAYRPGGHYPDRPGKLEVPDDMDPLHPASQQAPTQAQNNTGANP</sequence>
<name>A0A7W5B764_9BURK</name>
<evidence type="ECO:0000256" key="14">
    <source>
        <dbReference type="SAM" id="MobiDB-lite"/>
    </source>
</evidence>
<dbReference type="InterPro" id="IPR006135">
    <property type="entry name" value="T3SS_substrate_exporter"/>
</dbReference>
<dbReference type="FunFam" id="3.40.1690.10:FF:000001">
    <property type="entry name" value="Flagellar biosynthetic protein FlhB"/>
    <property type="match status" value="1"/>
</dbReference>
<evidence type="ECO:0000256" key="8">
    <source>
        <dbReference type="ARBA" id="ARBA00022927"/>
    </source>
</evidence>
<keyword evidence="15" id="KW-0969">Cilium</keyword>
<comment type="subcellular location">
    <subcellularLocation>
        <location evidence="1">Cell membrane</location>
        <topology evidence="1">Multi-pass membrane protein</topology>
    </subcellularLocation>
</comment>
<evidence type="ECO:0000256" key="12">
    <source>
        <dbReference type="ARBA" id="ARBA00025078"/>
    </source>
</evidence>
<evidence type="ECO:0000256" key="9">
    <source>
        <dbReference type="ARBA" id="ARBA00022989"/>
    </source>
</evidence>
<dbReference type="Gene3D" id="3.40.1690.10">
    <property type="entry name" value="secretion proteins EscU"/>
    <property type="match status" value="1"/>
</dbReference>
<dbReference type="Pfam" id="PF01312">
    <property type="entry name" value="Bac_export_2"/>
    <property type="match status" value="1"/>
</dbReference>
<dbReference type="PANTHER" id="PTHR30531">
    <property type="entry name" value="FLAGELLAR BIOSYNTHETIC PROTEIN FLHB"/>
    <property type="match status" value="1"/>
</dbReference>
<evidence type="ECO:0000313" key="16">
    <source>
        <dbReference type="Proteomes" id="UP000541535"/>
    </source>
</evidence>
<comment type="caution">
    <text evidence="15">The sequence shown here is derived from an EMBL/GenBank/DDBJ whole genome shotgun (WGS) entry which is preliminary data.</text>
</comment>
<keyword evidence="5 13" id="KW-1003">Cell membrane</keyword>
<evidence type="ECO:0000256" key="10">
    <source>
        <dbReference type="ARBA" id="ARBA00023136"/>
    </source>
</evidence>
<keyword evidence="6 13" id="KW-0812">Transmembrane</keyword>
<keyword evidence="16" id="KW-1185">Reference proteome</keyword>
<accession>A0A7W5B764</accession>
<dbReference type="PANTHER" id="PTHR30531:SF12">
    <property type="entry name" value="FLAGELLAR BIOSYNTHETIC PROTEIN FLHB"/>
    <property type="match status" value="1"/>
</dbReference>